<keyword evidence="4 9" id="KW-0256">Endoplasmic reticulum</keyword>
<evidence type="ECO:0000256" key="2">
    <source>
        <dbReference type="ARBA" id="ARBA00022448"/>
    </source>
</evidence>
<dbReference type="Pfam" id="PF26544">
    <property type="entry name" value="Mdm12"/>
    <property type="match status" value="2"/>
</dbReference>
<name>A0A8H7IVP0_9PLEO</name>
<feature type="compositionally biased region" description="Polar residues" evidence="10">
    <location>
        <begin position="123"/>
        <end position="132"/>
    </location>
</feature>
<feature type="compositionally biased region" description="Polar residues" evidence="10">
    <location>
        <begin position="222"/>
        <end position="237"/>
    </location>
</feature>
<keyword evidence="13" id="KW-1185">Reference proteome</keyword>
<dbReference type="GO" id="GO:0015914">
    <property type="term" value="P:phospholipid transport"/>
    <property type="evidence" value="ECO:0007669"/>
    <property type="project" value="TreeGrafter"/>
</dbReference>
<dbReference type="HAMAP" id="MF_03104">
    <property type="entry name" value="Mdm12"/>
    <property type="match status" value="1"/>
</dbReference>
<evidence type="ECO:0000256" key="4">
    <source>
        <dbReference type="ARBA" id="ARBA00022824"/>
    </source>
</evidence>
<evidence type="ECO:0000256" key="7">
    <source>
        <dbReference type="ARBA" id="ARBA00023128"/>
    </source>
</evidence>
<feature type="compositionally biased region" description="Acidic residues" evidence="10">
    <location>
        <begin position="69"/>
        <end position="96"/>
    </location>
</feature>
<dbReference type="AlphaFoldDB" id="A0A8H7IVP0"/>
<keyword evidence="3 9" id="KW-1000">Mitochondrion outer membrane</keyword>
<keyword evidence="2" id="KW-0813">Transport</keyword>
<feature type="compositionally biased region" description="Basic and acidic residues" evidence="10">
    <location>
        <begin position="240"/>
        <end position="249"/>
    </location>
</feature>
<comment type="subunit">
    <text evidence="9">Component of the ER-mitochondria encounter structure (ERMES) or MDM complex, composed of MMM1, MDM10, MDM12 and MDM34. A MMM1 homodimer associates with one molecule of MDM12 on each side in a pairwise head-to-tail manner, and the SMP-LTD domains of MMM1 and MDM12 generate a continuous hydrophobic tunnel for phospholipid trafficking.</text>
</comment>
<evidence type="ECO:0000313" key="12">
    <source>
        <dbReference type="EMBL" id="KAF9691919.1"/>
    </source>
</evidence>
<comment type="caution">
    <text evidence="12">The sequence shown here is derived from an EMBL/GenBank/DDBJ whole genome shotgun (WGS) entry which is preliminary data.</text>
</comment>
<dbReference type="InterPro" id="IPR027532">
    <property type="entry name" value="Mdm12"/>
</dbReference>
<dbReference type="Proteomes" id="UP000651452">
    <property type="component" value="Unassembled WGS sequence"/>
</dbReference>
<evidence type="ECO:0000256" key="9">
    <source>
        <dbReference type="HAMAP-Rule" id="MF_03104"/>
    </source>
</evidence>
<comment type="function">
    <text evidence="9">Component of the ERMES/MDM complex, which serves as a molecular tether to connect the endoplasmic reticulum (ER) and mitochondria. Components of this complex are involved in the control of mitochondrial shape and protein biogenesis, and function in nonvesicular lipid trafficking between the ER and mitochondria. MDM12 is required for the interaction of the ER-resident membrane protein MMM1 and the outer mitochondrial membrane-resident beta-barrel protein MDM10. The MDM12-MMM1 subcomplex functions in the major beta-barrel assembly pathway that is responsible for biogenesis of all mitochondrial outer membrane beta-barrel proteins, and acts in a late step after the SAM complex. The MDM10-MDM12-MMM1 subcomplex further acts in the TOM40-specific pathway after the action of the MDM12-MMM1 complex. Essential for establishing and maintaining the structure of mitochondria and maintenance of mtDNA nucleoids.</text>
</comment>
<reference evidence="12" key="2">
    <citation type="submission" date="2020-09" db="EMBL/GenBank/DDBJ databases">
        <title>Reference genome assembly for Australian Ascochyta lentis isolate Al4.</title>
        <authorList>
            <person name="Lee R.C."/>
            <person name="Farfan-Caceres L.M."/>
            <person name="Debler J.W."/>
            <person name="Williams A.H."/>
            <person name="Henares B.M."/>
        </authorList>
    </citation>
    <scope>NUCLEOTIDE SEQUENCE</scope>
    <source>
        <strain evidence="12">Al4</strain>
    </source>
</reference>
<evidence type="ECO:0000256" key="1">
    <source>
        <dbReference type="ARBA" id="ARBA00004370"/>
    </source>
</evidence>
<dbReference type="GO" id="GO:0032865">
    <property type="term" value="C:ERMES complex"/>
    <property type="evidence" value="ECO:0007669"/>
    <property type="project" value="UniProtKB-UniRule"/>
</dbReference>
<evidence type="ECO:0000256" key="3">
    <source>
        <dbReference type="ARBA" id="ARBA00022787"/>
    </source>
</evidence>
<dbReference type="InterPro" id="IPR031468">
    <property type="entry name" value="SMP_LBD"/>
</dbReference>
<accession>A0A8H7IVP0</accession>
<reference evidence="12" key="1">
    <citation type="submission" date="2018-12" db="EMBL/GenBank/DDBJ databases">
        <authorList>
            <person name="Syme R.A."/>
            <person name="Farfan-Caceres L."/>
            <person name="Lichtenzveig J."/>
        </authorList>
    </citation>
    <scope>NUCLEOTIDE SEQUENCE</scope>
    <source>
        <strain evidence="12">Al4</strain>
    </source>
</reference>
<gene>
    <name evidence="9" type="primary">MDM12</name>
    <name evidence="12" type="ORF">EKO04_009954</name>
</gene>
<dbReference type="CDD" id="cd21672">
    <property type="entry name" value="SMP_Mdm12"/>
    <property type="match status" value="1"/>
</dbReference>
<proteinExistence type="inferred from homology"/>
<sequence>MSIDINWDTITGGADGSARAEKIRAFIHDRFQQVTLPRFIRSVHVHSFDFGSVPPVIEIKDICDPLPDFYEEDEDCSDEQDGIDGADDADDSDDGGEVTHQQSKHSTKDRRTRDANRELSYTEGRNSRQPSVVPSYINGRPTAFRHPNEQLGFPRVSTPGIPGGTSNLNYFHLPLSAGLSGATTPLAAVAGAQIQGWLDNPYGRPTTPTNKRLYHAASMNSLTLTPQSNPNPSTRPSPQHKYDNERRSSLADSNASSSQQDYERTPSASPPHLREKSPEDLQVVTHVQYSGDIKMSLTAEILLDYPMPSFVGIPLKLNITGLTFDGVAILAYIKKRAHFCFLSPDDADALVGRESLQEDLQGQGPTLAQRLKIGGLLENIKVESEIGGQGSGKQVLKNVGKVESFVLEQVRRIFEDEFVYPSFWTFLV</sequence>
<evidence type="ECO:0000256" key="6">
    <source>
        <dbReference type="ARBA" id="ARBA00023121"/>
    </source>
</evidence>
<feature type="domain" description="SMP-LTD" evidence="11">
    <location>
        <begin position="1"/>
        <end position="428"/>
    </location>
</feature>
<dbReference type="GO" id="GO:0005789">
    <property type="term" value="C:endoplasmic reticulum membrane"/>
    <property type="evidence" value="ECO:0007669"/>
    <property type="project" value="UniProtKB-SubCell"/>
</dbReference>
<evidence type="ECO:0000259" key="11">
    <source>
        <dbReference type="PROSITE" id="PS51847"/>
    </source>
</evidence>
<evidence type="ECO:0000313" key="13">
    <source>
        <dbReference type="Proteomes" id="UP000651452"/>
    </source>
</evidence>
<dbReference type="GO" id="GO:0008289">
    <property type="term" value="F:lipid binding"/>
    <property type="evidence" value="ECO:0007669"/>
    <property type="project" value="UniProtKB-KW"/>
</dbReference>
<organism evidence="12 13">
    <name type="scientific">Ascochyta lentis</name>
    <dbReference type="NCBI Taxonomy" id="205686"/>
    <lineage>
        <taxon>Eukaryota</taxon>
        <taxon>Fungi</taxon>
        <taxon>Dikarya</taxon>
        <taxon>Ascomycota</taxon>
        <taxon>Pezizomycotina</taxon>
        <taxon>Dothideomycetes</taxon>
        <taxon>Pleosporomycetidae</taxon>
        <taxon>Pleosporales</taxon>
        <taxon>Pleosporineae</taxon>
        <taxon>Didymellaceae</taxon>
        <taxon>Ascochyta</taxon>
    </lineage>
</organism>
<feature type="region of interest" description="Disordered" evidence="10">
    <location>
        <begin position="68"/>
        <end position="150"/>
    </location>
</feature>
<dbReference type="PANTHER" id="PTHR28204">
    <property type="entry name" value="MITOCHONDRIAL DISTRIBUTION AND MORPHOLOGY PROTEIN 12"/>
    <property type="match status" value="1"/>
</dbReference>
<keyword evidence="7 9" id="KW-0496">Mitochondrion</keyword>
<dbReference type="OrthoDB" id="3356905at2759"/>
<evidence type="ECO:0000256" key="10">
    <source>
        <dbReference type="SAM" id="MobiDB-lite"/>
    </source>
</evidence>
<keyword evidence="5" id="KW-0445">Lipid transport</keyword>
<dbReference type="GO" id="GO:0045040">
    <property type="term" value="P:protein insertion into mitochondrial outer membrane"/>
    <property type="evidence" value="ECO:0007669"/>
    <property type="project" value="UniProtKB-UniRule"/>
</dbReference>
<comment type="subcellular location">
    <subcellularLocation>
        <location evidence="1">Membrane</location>
    </subcellularLocation>
    <subcellularLocation>
        <location evidence="9">Mitochondrion outer membrane</location>
        <topology evidence="9">Peripheral membrane protein</topology>
        <orientation evidence="9">Cytoplasmic side</orientation>
    </subcellularLocation>
    <subcellularLocation>
        <location evidence="9">Endoplasmic reticulum membrane</location>
        <topology evidence="9">Peripheral membrane protein</topology>
        <orientation evidence="9">Cytoplasmic side</orientation>
    </subcellularLocation>
    <text evidence="9">The ERMES/MDM complex localizes to a few discrete foci (around 10 per single cell), that represent mitochondria-endoplasmic reticulum junctions. These foci are often found next to mtDNA nucleoids.</text>
</comment>
<dbReference type="PROSITE" id="PS51847">
    <property type="entry name" value="SMP"/>
    <property type="match status" value="1"/>
</dbReference>
<evidence type="ECO:0000256" key="5">
    <source>
        <dbReference type="ARBA" id="ARBA00023055"/>
    </source>
</evidence>
<dbReference type="PANTHER" id="PTHR28204:SF1">
    <property type="entry name" value="MITOCHONDRIAL DISTRIBUTION AND MORPHOLOGY PROTEIN 12"/>
    <property type="match status" value="1"/>
</dbReference>
<evidence type="ECO:0000256" key="8">
    <source>
        <dbReference type="ARBA" id="ARBA00023136"/>
    </source>
</evidence>
<feature type="region of interest" description="Disordered" evidence="10">
    <location>
        <begin position="222"/>
        <end position="279"/>
    </location>
</feature>
<feature type="compositionally biased region" description="Low complexity" evidence="10">
    <location>
        <begin position="250"/>
        <end position="260"/>
    </location>
</feature>
<keyword evidence="6" id="KW-0446">Lipid-binding</keyword>
<dbReference type="GO" id="GO:1990456">
    <property type="term" value="P:mitochondrion-endoplasmic reticulum membrane tethering"/>
    <property type="evidence" value="ECO:0007669"/>
    <property type="project" value="TreeGrafter"/>
</dbReference>
<dbReference type="EMBL" id="RZGK01000019">
    <property type="protein sequence ID" value="KAF9691919.1"/>
    <property type="molecule type" value="Genomic_DNA"/>
</dbReference>
<protein>
    <recommendedName>
        <fullName evidence="9">Mitochondrial distribution and morphology protein 12</fullName>
    </recommendedName>
    <alternativeName>
        <fullName evidence="9">Mitochondrial inheritance component MDM12</fullName>
    </alternativeName>
</protein>
<comment type="similarity">
    <text evidence="9">Belongs to the MDM12 family.</text>
</comment>
<keyword evidence="8 9" id="KW-0472">Membrane</keyword>